<evidence type="ECO:0000313" key="2">
    <source>
        <dbReference type="EMBL" id="KAJ8039319.1"/>
    </source>
</evidence>
<feature type="region of interest" description="Disordered" evidence="1">
    <location>
        <begin position="187"/>
        <end position="238"/>
    </location>
</feature>
<name>A0A9Q1C793_HOLLE</name>
<comment type="caution">
    <text evidence="2">The sequence shown here is derived from an EMBL/GenBank/DDBJ whole genome shotgun (WGS) entry which is preliminary data.</text>
</comment>
<evidence type="ECO:0000313" key="3">
    <source>
        <dbReference type="Proteomes" id="UP001152320"/>
    </source>
</evidence>
<dbReference type="GO" id="GO:0015074">
    <property type="term" value="P:DNA integration"/>
    <property type="evidence" value="ECO:0007669"/>
    <property type="project" value="InterPro"/>
</dbReference>
<dbReference type="Gene3D" id="1.10.443.10">
    <property type="entry name" value="Intergrase catalytic core"/>
    <property type="match status" value="1"/>
</dbReference>
<accession>A0A9Q1C793</accession>
<dbReference type="PANTHER" id="PTHR33480:SF1">
    <property type="entry name" value="TYR RECOMBINASE DOMAIN-CONTAINING PROTEIN"/>
    <property type="match status" value="1"/>
</dbReference>
<reference evidence="2" key="1">
    <citation type="submission" date="2021-10" db="EMBL/GenBank/DDBJ databases">
        <title>Tropical sea cucumber genome reveals ecological adaptation and Cuvierian tubules defense mechanism.</title>
        <authorList>
            <person name="Chen T."/>
        </authorList>
    </citation>
    <scope>NUCLEOTIDE SEQUENCE</scope>
    <source>
        <strain evidence="2">Nanhai2018</strain>
        <tissue evidence="2">Muscle</tissue>
    </source>
</reference>
<dbReference type="Proteomes" id="UP001152320">
    <property type="component" value="Chromosome 7"/>
</dbReference>
<evidence type="ECO:0000256" key="1">
    <source>
        <dbReference type="SAM" id="MobiDB-lite"/>
    </source>
</evidence>
<proteinExistence type="predicted"/>
<dbReference type="EMBL" id="JAIZAY010000007">
    <property type="protein sequence ID" value="KAJ8039319.1"/>
    <property type="molecule type" value="Genomic_DNA"/>
</dbReference>
<dbReference type="PANTHER" id="PTHR33480">
    <property type="entry name" value="SET DOMAIN-CONTAINING PROTEIN-RELATED"/>
    <property type="match status" value="1"/>
</dbReference>
<protein>
    <submittedName>
        <fullName evidence="2">Uncharacterized protein</fullName>
    </submittedName>
</protein>
<organism evidence="2 3">
    <name type="scientific">Holothuria leucospilota</name>
    <name type="common">Black long sea cucumber</name>
    <name type="synonym">Mertensiothuria leucospilota</name>
    <dbReference type="NCBI Taxonomy" id="206669"/>
    <lineage>
        <taxon>Eukaryota</taxon>
        <taxon>Metazoa</taxon>
        <taxon>Echinodermata</taxon>
        <taxon>Eleutherozoa</taxon>
        <taxon>Echinozoa</taxon>
        <taxon>Holothuroidea</taxon>
        <taxon>Aspidochirotacea</taxon>
        <taxon>Aspidochirotida</taxon>
        <taxon>Holothuriidae</taxon>
        <taxon>Holothuria</taxon>
    </lineage>
</organism>
<dbReference type="GO" id="GO:0003677">
    <property type="term" value="F:DNA binding"/>
    <property type="evidence" value="ECO:0007669"/>
    <property type="project" value="InterPro"/>
</dbReference>
<sequence>MSTDDYQHRSKSHNPDVVDSLSKWKRCQCLVRVEIRGKRGRRVPVLLTQSITEMIDMLMKTRKEVGVSSSNTFLFPRPTALTSYRGSDCLRKYAHACGAQHPENLTSTQLRKQVATLSQILSLRGNELDVLAGFMGHDLNIHREYYRLPESTIETAKVSKIFLLAEKGSIGDFSHKSLDEIDIDLDASYSDEKGESDEEECDDKSEMAEEEGEEEEEEAQDDMKPAESKKRKKMPFTPSETAAVESFFAKHIRLQKVPRKHEVLQLQRQKPFLNRRS</sequence>
<dbReference type="InterPro" id="IPR013762">
    <property type="entry name" value="Integrase-like_cat_sf"/>
</dbReference>
<gene>
    <name evidence="2" type="ORF">HOLleu_16993</name>
</gene>
<dbReference type="GO" id="GO:0006310">
    <property type="term" value="P:DNA recombination"/>
    <property type="evidence" value="ECO:0007669"/>
    <property type="project" value="InterPro"/>
</dbReference>
<dbReference type="AlphaFoldDB" id="A0A9Q1C793"/>
<keyword evidence="3" id="KW-1185">Reference proteome</keyword>
<feature type="compositionally biased region" description="Acidic residues" evidence="1">
    <location>
        <begin position="194"/>
        <end position="220"/>
    </location>
</feature>
<dbReference type="OrthoDB" id="5376140at2759"/>